<evidence type="ECO:0000256" key="12">
    <source>
        <dbReference type="ARBA" id="ARBA00022777"/>
    </source>
</evidence>
<feature type="compositionally biased region" description="Polar residues" evidence="25">
    <location>
        <begin position="302"/>
        <end position="326"/>
    </location>
</feature>
<dbReference type="PROSITE" id="PS00108">
    <property type="entry name" value="PROTEIN_KINASE_ST"/>
    <property type="match status" value="1"/>
</dbReference>
<evidence type="ECO:0000256" key="17">
    <source>
        <dbReference type="ARBA" id="ARBA00023187"/>
    </source>
</evidence>
<dbReference type="InterPro" id="IPR044092">
    <property type="entry name" value="STKc_PRP4"/>
</dbReference>
<feature type="domain" description="Protein kinase" evidence="26">
    <location>
        <begin position="451"/>
        <end position="766"/>
    </location>
</feature>
<dbReference type="Gene3D" id="3.30.200.20">
    <property type="entry name" value="Phosphorylase Kinase, domain 1"/>
    <property type="match status" value="1"/>
</dbReference>
<keyword evidence="10" id="KW-0747">Spliceosome</keyword>
<protein>
    <recommendedName>
        <fullName evidence="20">Serine/threonine-protein kinase PRP4 homolog</fullName>
        <ecNumber evidence="3">2.7.11.1</ecNumber>
    </recommendedName>
    <alternativeName>
        <fullName evidence="21">PRP4 pre-mRNA-processing factor 4 homolog</fullName>
    </alternativeName>
</protein>
<evidence type="ECO:0000256" key="11">
    <source>
        <dbReference type="ARBA" id="ARBA00022741"/>
    </source>
</evidence>
<dbReference type="FunFam" id="3.30.200.20:FF:000123">
    <property type="entry name" value="serine/threonine-protein kinase PRP4 homolog"/>
    <property type="match status" value="1"/>
</dbReference>
<keyword evidence="18" id="KW-0539">Nucleus</keyword>
<dbReference type="Proteomes" id="UP000483820">
    <property type="component" value="Chromosome I"/>
</dbReference>
<comment type="subunit">
    <text evidence="22">Interacts with CLK1 C-terminus. Associates with the U5 snRNP and NCOR1 deacetylase complexes. Identified in the spliceosome C complex.</text>
</comment>
<evidence type="ECO:0000256" key="18">
    <source>
        <dbReference type="ARBA" id="ARBA00023242"/>
    </source>
</evidence>
<evidence type="ECO:0000256" key="21">
    <source>
        <dbReference type="ARBA" id="ARBA00031858"/>
    </source>
</evidence>
<dbReference type="InterPro" id="IPR000719">
    <property type="entry name" value="Prot_kinase_dom"/>
</dbReference>
<evidence type="ECO:0000256" key="5">
    <source>
        <dbReference type="ARBA" id="ARBA00022499"/>
    </source>
</evidence>
<evidence type="ECO:0000313" key="28">
    <source>
        <dbReference type="Proteomes" id="UP000483820"/>
    </source>
</evidence>
<feature type="region of interest" description="Disordered" evidence="25">
    <location>
        <begin position="1"/>
        <end position="366"/>
    </location>
</feature>
<feature type="compositionally biased region" description="Basic residues" evidence="25">
    <location>
        <begin position="46"/>
        <end position="73"/>
    </location>
</feature>
<feature type="compositionally biased region" description="Acidic residues" evidence="25">
    <location>
        <begin position="345"/>
        <end position="355"/>
    </location>
</feature>
<keyword evidence="9" id="KW-0808">Transferase</keyword>
<proteinExistence type="inferred from homology"/>
<organism evidence="27 28">
    <name type="scientific">Caenorhabditis remanei</name>
    <name type="common">Caenorhabditis vulgaris</name>
    <dbReference type="NCBI Taxonomy" id="31234"/>
    <lineage>
        <taxon>Eukaryota</taxon>
        <taxon>Metazoa</taxon>
        <taxon>Ecdysozoa</taxon>
        <taxon>Nematoda</taxon>
        <taxon>Chromadorea</taxon>
        <taxon>Rhabditida</taxon>
        <taxon>Rhabditina</taxon>
        <taxon>Rhabditomorpha</taxon>
        <taxon>Rhabditoidea</taxon>
        <taxon>Rhabditidae</taxon>
        <taxon>Peloderinae</taxon>
        <taxon>Caenorhabditis</taxon>
    </lineage>
</organism>
<name>A0A6A5HJT2_CAERE</name>
<reference evidence="27 28" key="1">
    <citation type="submission" date="2019-12" db="EMBL/GenBank/DDBJ databases">
        <title>Chromosome-level assembly of the Caenorhabditis remanei genome.</title>
        <authorList>
            <person name="Teterina A.A."/>
            <person name="Willis J.H."/>
            <person name="Phillips P.C."/>
        </authorList>
    </citation>
    <scope>NUCLEOTIDE SEQUENCE [LARGE SCALE GENOMIC DNA]</scope>
    <source>
        <strain evidence="27 28">PX506</strain>
        <tissue evidence="27">Whole organism</tissue>
    </source>
</reference>
<evidence type="ECO:0000256" key="2">
    <source>
        <dbReference type="ARBA" id="ARBA00004629"/>
    </source>
</evidence>
<comment type="similarity">
    <text evidence="19">Belongs to the protein kinase superfamily. CMGC Ser/Thr protein kinase family.</text>
</comment>
<evidence type="ECO:0000256" key="3">
    <source>
        <dbReference type="ARBA" id="ARBA00012513"/>
    </source>
</evidence>
<dbReference type="InterPro" id="IPR011009">
    <property type="entry name" value="Kinase-like_dom_sf"/>
</dbReference>
<dbReference type="CDD" id="cd14135">
    <property type="entry name" value="STKc_PRP4"/>
    <property type="match status" value="1"/>
</dbReference>
<dbReference type="Gene3D" id="1.10.510.10">
    <property type="entry name" value="Transferase(Phosphotransferase) domain 1"/>
    <property type="match status" value="1"/>
</dbReference>
<dbReference type="KEGG" id="crq:GCK72_000252"/>
<keyword evidence="16" id="KW-0007">Acetylation</keyword>
<evidence type="ECO:0000256" key="6">
    <source>
        <dbReference type="ARBA" id="ARBA00022527"/>
    </source>
</evidence>
<evidence type="ECO:0000313" key="27">
    <source>
        <dbReference type="EMBL" id="KAF1768440.1"/>
    </source>
</evidence>
<dbReference type="AlphaFoldDB" id="A0A6A5HJT2"/>
<evidence type="ECO:0000256" key="25">
    <source>
        <dbReference type="SAM" id="MobiDB-lite"/>
    </source>
</evidence>
<comment type="caution">
    <text evidence="27">The sequence shown here is derived from an EMBL/GenBank/DDBJ whole genome shotgun (WGS) entry which is preliminary data.</text>
</comment>
<keyword evidence="8" id="KW-0507">mRNA processing</keyword>
<dbReference type="RefSeq" id="XP_053591007.1">
    <property type="nucleotide sequence ID" value="XM_053722362.1"/>
</dbReference>
<dbReference type="GO" id="GO:0000776">
    <property type="term" value="C:kinetochore"/>
    <property type="evidence" value="ECO:0007669"/>
    <property type="project" value="UniProtKB-KW"/>
</dbReference>
<evidence type="ECO:0000256" key="15">
    <source>
        <dbReference type="ARBA" id="ARBA00022843"/>
    </source>
</evidence>
<evidence type="ECO:0000259" key="26">
    <source>
        <dbReference type="PROSITE" id="PS50011"/>
    </source>
</evidence>
<evidence type="ECO:0000256" key="23">
    <source>
        <dbReference type="ARBA" id="ARBA00048659"/>
    </source>
</evidence>
<feature type="compositionally biased region" description="Basic and acidic residues" evidence="25">
    <location>
        <begin position="81"/>
        <end position="166"/>
    </location>
</feature>
<keyword evidence="6" id="KW-0723">Serine/threonine-protein kinase</keyword>
<sequence length="771" mass="89959">MSKIDEKRVVDEDGEVKSDGATSSDEKASDSDDQKRVRTDSERSGRDKKKKHKKEKKHKKDKKHKKEKKHKREKEREEEEPPVKRRVTEDDRRDSDRRQRSPFDDRSGRDSERRRSPVRRARSESAERRDRELRERREAERRERSQERRETQRRRGDDTRRYDGGSRRRPTSPDMRDARNVRDDRRRRRGDSEEFSRRRDDRRRGEDDVEEKKIVEWTMDSDSDDEQKKIEEARKRRMQILKKIEGVENNGENTPREDNSSTPRSEAVGSKKTDESEDSSSDSDDDDDDDEDKQLAEARQLIKSTRFGSEAPSGTSTPASFQSDADTPTDFFSGLRDKMVHMDGANEDTVDEEIEEEKKKKEEAEQEAELKVCLKSNLNEKNEKRGGASSKKLKKEDDDGFDMFADNEELPQDITTIDGHSGAVHETLKDNWDDVEGYYRVRIGELLDTRYRVVGFTGAGVFGNVCRCNDQTKGNTVAVKIIRNNEVMYKTGLRELEVLRKLNEADKEDKYHCLRLFRTFKHHNHLCLVFENLSMNLRELLKKYGQKDGLHLKAVRSYAQQLLLALRLLKKLEFVHADIKPDNILVNESKLTLKLCDFGSAGRVNEQELAPYLVSRFYRAPEIMLGVRHDYAIDLWSVAVTLYEVYTGKIMFPGRSNNHMLKLFTDVKGKYPNKLVRKSQFKDTHFDVNCNLLYHEVDKVTERNKITVLANLKPTRDLETELIAGQRLGREQMEQVQAFRSLLDGMLVLDASKRITCNEALKHPFFTMPIK</sequence>
<keyword evidence="11" id="KW-0547">Nucleotide-binding</keyword>
<evidence type="ECO:0000256" key="10">
    <source>
        <dbReference type="ARBA" id="ARBA00022728"/>
    </source>
</evidence>
<keyword evidence="12" id="KW-0418">Kinase</keyword>
<dbReference type="PANTHER" id="PTHR24058:SF103">
    <property type="entry name" value="SERINE_THREONINE-PROTEIN KINASE PRP4 HOMOLOG"/>
    <property type="match status" value="1"/>
</dbReference>
<dbReference type="GO" id="GO:0005524">
    <property type="term" value="F:ATP binding"/>
    <property type="evidence" value="ECO:0007669"/>
    <property type="project" value="UniProtKB-KW"/>
</dbReference>
<dbReference type="GeneID" id="9803245"/>
<dbReference type="SMART" id="SM00220">
    <property type="entry name" value="S_TKc"/>
    <property type="match status" value="1"/>
</dbReference>
<accession>A0A6A5HJT2</accession>
<comment type="catalytic activity">
    <reaction evidence="23">
        <text>L-threonyl-[protein] + ATP = O-phospho-L-threonyl-[protein] + ADP + H(+)</text>
        <dbReference type="Rhea" id="RHEA:46608"/>
        <dbReference type="Rhea" id="RHEA-COMP:11060"/>
        <dbReference type="Rhea" id="RHEA-COMP:11605"/>
        <dbReference type="ChEBI" id="CHEBI:15378"/>
        <dbReference type="ChEBI" id="CHEBI:30013"/>
        <dbReference type="ChEBI" id="CHEBI:30616"/>
        <dbReference type="ChEBI" id="CHEBI:61977"/>
        <dbReference type="ChEBI" id="CHEBI:456216"/>
        <dbReference type="EC" id="2.7.11.1"/>
    </reaction>
    <physiologicalReaction direction="left-to-right" evidence="23">
        <dbReference type="Rhea" id="RHEA:46609"/>
    </physiologicalReaction>
</comment>
<evidence type="ECO:0000256" key="14">
    <source>
        <dbReference type="ARBA" id="ARBA00022840"/>
    </source>
</evidence>
<evidence type="ECO:0000256" key="1">
    <source>
        <dbReference type="ARBA" id="ARBA00004123"/>
    </source>
</evidence>
<evidence type="ECO:0000256" key="8">
    <source>
        <dbReference type="ARBA" id="ARBA00022664"/>
    </source>
</evidence>
<dbReference type="Pfam" id="PF00069">
    <property type="entry name" value="Pkinase"/>
    <property type="match status" value="1"/>
</dbReference>
<evidence type="ECO:0000256" key="9">
    <source>
        <dbReference type="ARBA" id="ARBA00022679"/>
    </source>
</evidence>
<feature type="compositionally biased region" description="Basic and acidic residues" evidence="25">
    <location>
        <begin position="1"/>
        <end position="45"/>
    </location>
</feature>
<evidence type="ECO:0000256" key="24">
    <source>
        <dbReference type="ARBA" id="ARBA00048977"/>
    </source>
</evidence>
<evidence type="ECO:0000256" key="7">
    <source>
        <dbReference type="ARBA" id="ARBA00022553"/>
    </source>
</evidence>
<dbReference type="CTD" id="9803245"/>
<feature type="compositionally biased region" description="Basic and acidic residues" evidence="25">
    <location>
        <begin position="356"/>
        <end position="366"/>
    </location>
</feature>
<evidence type="ECO:0000256" key="22">
    <source>
        <dbReference type="ARBA" id="ARBA00046964"/>
    </source>
</evidence>
<feature type="compositionally biased region" description="Basic and acidic residues" evidence="25">
    <location>
        <begin position="174"/>
        <end position="215"/>
    </location>
</feature>
<dbReference type="FunFam" id="1.10.510.10:FF:000078">
    <property type="entry name" value="Serine/threonine-protein kinase PRP4 homolog"/>
    <property type="match status" value="1"/>
</dbReference>
<dbReference type="EC" id="2.7.11.1" evidence="3"/>
<dbReference type="GO" id="GO:0004674">
    <property type="term" value="F:protein serine/threonine kinase activity"/>
    <property type="evidence" value="ECO:0007669"/>
    <property type="project" value="UniProtKB-KW"/>
</dbReference>
<keyword evidence="17" id="KW-0508">mRNA splicing</keyword>
<keyword evidence="5" id="KW-1017">Isopeptide bond</keyword>
<dbReference type="SUPFAM" id="SSF56112">
    <property type="entry name" value="Protein kinase-like (PK-like)"/>
    <property type="match status" value="1"/>
</dbReference>
<keyword evidence="15" id="KW-0832">Ubl conjugation</keyword>
<dbReference type="InterPro" id="IPR050494">
    <property type="entry name" value="Ser_Thr_dual-spec_kinase"/>
</dbReference>
<comment type="subcellular location">
    <subcellularLocation>
        <location evidence="2">Chromosome</location>
        <location evidence="2">Centromere</location>
        <location evidence="2">Kinetochore</location>
    </subcellularLocation>
    <subcellularLocation>
        <location evidence="1">Nucleus</location>
    </subcellularLocation>
</comment>
<keyword evidence="13" id="KW-0995">Kinetochore</keyword>
<feature type="compositionally biased region" description="Acidic residues" evidence="25">
    <location>
        <begin position="275"/>
        <end position="292"/>
    </location>
</feature>
<comment type="catalytic activity">
    <reaction evidence="24">
        <text>L-seryl-[protein] + ATP = O-phospho-L-seryl-[protein] + ADP + H(+)</text>
        <dbReference type="Rhea" id="RHEA:17989"/>
        <dbReference type="Rhea" id="RHEA-COMP:9863"/>
        <dbReference type="Rhea" id="RHEA-COMP:11604"/>
        <dbReference type="ChEBI" id="CHEBI:15378"/>
        <dbReference type="ChEBI" id="CHEBI:29999"/>
        <dbReference type="ChEBI" id="CHEBI:30616"/>
        <dbReference type="ChEBI" id="CHEBI:83421"/>
        <dbReference type="ChEBI" id="CHEBI:456216"/>
        <dbReference type="EC" id="2.7.11.1"/>
    </reaction>
    <physiologicalReaction direction="left-to-right" evidence="24">
        <dbReference type="Rhea" id="RHEA:17990"/>
    </physiologicalReaction>
</comment>
<dbReference type="EMBL" id="WUAV01000001">
    <property type="protein sequence ID" value="KAF1768440.1"/>
    <property type="molecule type" value="Genomic_DNA"/>
</dbReference>
<evidence type="ECO:0000256" key="16">
    <source>
        <dbReference type="ARBA" id="ARBA00022990"/>
    </source>
</evidence>
<evidence type="ECO:0000256" key="13">
    <source>
        <dbReference type="ARBA" id="ARBA00022838"/>
    </source>
</evidence>
<dbReference type="InterPro" id="IPR008271">
    <property type="entry name" value="Ser/Thr_kinase_AS"/>
</dbReference>
<gene>
    <name evidence="27" type="ORF">GCK72_000252</name>
</gene>
<dbReference type="GO" id="GO:0045292">
    <property type="term" value="P:mRNA cis splicing, via spliceosome"/>
    <property type="evidence" value="ECO:0007669"/>
    <property type="project" value="InterPro"/>
</dbReference>
<dbReference type="PANTHER" id="PTHR24058">
    <property type="entry name" value="DUAL SPECIFICITY PROTEIN KINASE"/>
    <property type="match status" value="1"/>
</dbReference>
<dbReference type="GO" id="GO:0005681">
    <property type="term" value="C:spliceosomal complex"/>
    <property type="evidence" value="ECO:0007669"/>
    <property type="project" value="UniProtKB-KW"/>
</dbReference>
<keyword evidence="14" id="KW-0067">ATP-binding</keyword>
<keyword evidence="7" id="KW-0597">Phosphoprotein</keyword>
<evidence type="ECO:0000256" key="19">
    <source>
        <dbReference type="ARBA" id="ARBA00023596"/>
    </source>
</evidence>
<evidence type="ECO:0000256" key="20">
    <source>
        <dbReference type="ARBA" id="ARBA00023637"/>
    </source>
</evidence>
<evidence type="ECO:0000256" key="4">
    <source>
        <dbReference type="ARBA" id="ARBA00022454"/>
    </source>
</evidence>
<keyword evidence="4" id="KW-0158">Chromosome</keyword>
<dbReference type="PROSITE" id="PS50011">
    <property type="entry name" value="PROTEIN_KINASE_DOM"/>
    <property type="match status" value="1"/>
</dbReference>